<sequence>MVSKKGNFREFSNGAIKTSIVPIVERKAGCDYTGIMYAMQKPQRWAKDDDPIVVGHRAGSLALEAGSLALEKVDNYSML</sequence>
<reference evidence="2" key="1">
    <citation type="submission" date="2022-11" db="UniProtKB">
        <authorList>
            <consortium name="WormBaseParasite"/>
        </authorList>
    </citation>
    <scope>IDENTIFICATION</scope>
</reference>
<name>A0A915JW48_ROMCU</name>
<evidence type="ECO:0000313" key="2">
    <source>
        <dbReference type="WBParaSite" id="nRc.2.0.1.t29962-RA"/>
    </source>
</evidence>
<accession>A0A915JW48</accession>
<keyword evidence="1" id="KW-1185">Reference proteome</keyword>
<proteinExistence type="predicted"/>
<dbReference type="Proteomes" id="UP000887565">
    <property type="component" value="Unplaced"/>
</dbReference>
<evidence type="ECO:0000313" key="1">
    <source>
        <dbReference type="Proteomes" id="UP000887565"/>
    </source>
</evidence>
<protein>
    <submittedName>
        <fullName evidence="2">Thiolase N-terminal domain-containing protein</fullName>
    </submittedName>
</protein>
<dbReference type="WBParaSite" id="nRc.2.0.1.t29962-RA">
    <property type="protein sequence ID" value="nRc.2.0.1.t29962-RA"/>
    <property type="gene ID" value="nRc.2.0.1.g29962"/>
</dbReference>
<dbReference type="AlphaFoldDB" id="A0A915JW48"/>
<organism evidence="1 2">
    <name type="scientific">Romanomermis culicivorax</name>
    <name type="common">Nematode worm</name>
    <dbReference type="NCBI Taxonomy" id="13658"/>
    <lineage>
        <taxon>Eukaryota</taxon>
        <taxon>Metazoa</taxon>
        <taxon>Ecdysozoa</taxon>
        <taxon>Nematoda</taxon>
        <taxon>Enoplea</taxon>
        <taxon>Dorylaimia</taxon>
        <taxon>Mermithida</taxon>
        <taxon>Mermithoidea</taxon>
        <taxon>Mermithidae</taxon>
        <taxon>Romanomermis</taxon>
    </lineage>
</organism>